<organism evidence="2 3">
    <name type="scientific">Cardiocondyla obscurior</name>
    <dbReference type="NCBI Taxonomy" id="286306"/>
    <lineage>
        <taxon>Eukaryota</taxon>
        <taxon>Metazoa</taxon>
        <taxon>Ecdysozoa</taxon>
        <taxon>Arthropoda</taxon>
        <taxon>Hexapoda</taxon>
        <taxon>Insecta</taxon>
        <taxon>Pterygota</taxon>
        <taxon>Neoptera</taxon>
        <taxon>Endopterygota</taxon>
        <taxon>Hymenoptera</taxon>
        <taxon>Apocrita</taxon>
        <taxon>Aculeata</taxon>
        <taxon>Formicoidea</taxon>
        <taxon>Formicidae</taxon>
        <taxon>Myrmicinae</taxon>
        <taxon>Cardiocondyla</taxon>
    </lineage>
</organism>
<feature type="region of interest" description="Disordered" evidence="1">
    <location>
        <begin position="46"/>
        <end position="81"/>
    </location>
</feature>
<comment type="caution">
    <text evidence="2">The sequence shown here is derived from an EMBL/GenBank/DDBJ whole genome shotgun (WGS) entry which is preliminary data.</text>
</comment>
<name>A0AAW2H3Z1_9HYME</name>
<evidence type="ECO:0000313" key="2">
    <source>
        <dbReference type="EMBL" id="KAL0134118.1"/>
    </source>
</evidence>
<keyword evidence="3" id="KW-1185">Reference proteome</keyword>
<dbReference type="Proteomes" id="UP001430953">
    <property type="component" value="Unassembled WGS sequence"/>
</dbReference>
<evidence type="ECO:0000313" key="3">
    <source>
        <dbReference type="Proteomes" id="UP001430953"/>
    </source>
</evidence>
<protein>
    <submittedName>
        <fullName evidence="2">Uncharacterized protein</fullName>
    </submittedName>
</protein>
<evidence type="ECO:0000256" key="1">
    <source>
        <dbReference type="SAM" id="MobiDB-lite"/>
    </source>
</evidence>
<reference evidence="2 3" key="1">
    <citation type="submission" date="2023-03" db="EMBL/GenBank/DDBJ databases">
        <title>High recombination rates correlate with genetic variation in Cardiocondyla obscurior ants.</title>
        <authorList>
            <person name="Errbii M."/>
        </authorList>
    </citation>
    <scope>NUCLEOTIDE SEQUENCE [LARGE SCALE GENOMIC DNA]</scope>
    <source>
        <strain evidence="2">Alpha-2009</strain>
        <tissue evidence="2">Whole body</tissue>
    </source>
</reference>
<accession>A0AAW2H3Z1</accession>
<proteinExistence type="predicted"/>
<sequence length="106" mass="12073">MAPSPLPLFPHLGAGSCTLLRETVIERLREELTASFNALSLAACGRRTRSGHHGQSERRRRPRIGILLQRSNPKDRQNCRSPLQRSVSSCMQYIFFYNKKISTSLF</sequence>
<dbReference type="AlphaFoldDB" id="A0AAW2H3Z1"/>
<gene>
    <name evidence="2" type="ORF">PUN28_001162</name>
</gene>
<feature type="compositionally biased region" description="Basic residues" evidence="1">
    <location>
        <begin position="46"/>
        <end position="63"/>
    </location>
</feature>
<dbReference type="EMBL" id="JADYXP020000001">
    <property type="protein sequence ID" value="KAL0134118.1"/>
    <property type="molecule type" value="Genomic_DNA"/>
</dbReference>